<name>A0ABQ3UF69_STRHY</name>
<keyword evidence="3" id="KW-0804">Transcription</keyword>
<accession>A0ABQ3UF69</accession>
<gene>
    <name evidence="5" type="ORF">TPA0910_86600</name>
</gene>
<dbReference type="InterPro" id="IPR011663">
    <property type="entry name" value="UTRA"/>
</dbReference>
<dbReference type="PRINTS" id="PR00035">
    <property type="entry name" value="HTHGNTR"/>
</dbReference>
<dbReference type="InterPro" id="IPR050679">
    <property type="entry name" value="Bact_HTH_transcr_reg"/>
</dbReference>
<evidence type="ECO:0000313" key="6">
    <source>
        <dbReference type="Proteomes" id="UP001054854"/>
    </source>
</evidence>
<keyword evidence="6" id="KW-1185">Reference proteome</keyword>
<feature type="domain" description="HTH gntR-type" evidence="4">
    <location>
        <begin position="2"/>
        <end position="70"/>
    </location>
</feature>
<dbReference type="InterPro" id="IPR036388">
    <property type="entry name" value="WH-like_DNA-bd_sf"/>
</dbReference>
<proteinExistence type="predicted"/>
<organism evidence="5 6">
    <name type="scientific">Streptomyces hygroscopicus</name>
    <dbReference type="NCBI Taxonomy" id="1912"/>
    <lineage>
        <taxon>Bacteria</taxon>
        <taxon>Bacillati</taxon>
        <taxon>Actinomycetota</taxon>
        <taxon>Actinomycetes</taxon>
        <taxon>Kitasatosporales</taxon>
        <taxon>Streptomycetaceae</taxon>
        <taxon>Streptomyces</taxon>
        <taxon>Streptomyces violaceusniger group</taxon>
    </lineage>
</organism>
<dbReference type="InterPro" id="IPR036390">
    <property type="entry name" value="WH_DNA-bd_sf"/>
</dbReference>
<evidence type="ECO:0000313" key="5">
    <source>
        <dbReference type="EMBL" id="GHJ34227.1"/>
    </source>
</evidence>
<keyword evidence="2" id="KW-0238">DNA-binding</keyword>
<dbReference type="RefSeq" id="WP_236260051.1">
    <property type="nucleotide sequence ID" value="NZ_BNEK01000006.1"/>
</dbReference>
<dbReference type="PANTHER" id="PTHR44846:SF1">
    <property type="entry name" value="MANNOSYL-D-GLYCERATE TRANSPORT_METABOLISM SYSTEM REPRESSOR MNGR-RELATED"/>
    <property type="match status" value="1"/>
</dbReference>
<keyword evidence="1" id="KW-0805">Transcription regulation</keyword>
<protein>
    <submittedName>
        <fullName evidence="5">GntR family transcriptional regulator</fullName>
    </submittedName>
</protein>
<dbReference type="SMART" id="SM00345">
    <property type="entry name" value="HTH_GNTR"/>
    <property type="match status" value="1"/>
</dbReference>
<evidence type="ECO:0000256" key="1">
    <source>
        <dbReference type="ARBA" id="ARBA00023015"/>
    </source>
</evidence>
<dbReference type="Proteomes" id="UP001054854">
    <property type="component" value="Unassembled WGS sequence"/>
</dbReference>
<dbReference type="SUPFAM" id="SSF64288">
    <property type="entry name" value="Chorismate lyase-like"/>
    <property type="match status" value="1"/>
</dbReference>
<evidence type="ECO:0000256" key="2">
    <source>
        <dbReference type="ARBA" id="ARBA00023125"/>
    </source>
</evidence>
<dbReference type="Pfam" id="PF00392">
    <property type="entry name" value="GntR"/>
    <property type="match status" value="1"/>
</dbReference>
<dbReference type="SUPFAM" id="SSF46785">
    <property type="entry name" value="Winged helix' DNA-binding domain"/>
    <property type="match status" value="1"/>
</dbReference>
<dbReference type="InterPro" id="IPR000524">
    <property type="entry name" value="Tscrpt_reg_HTH_GntR"/>
</dbReference>
<dbReference type="EMBL" id="BNEK01000006">
    <property type="protein sequence ID" value="GHJ34227.1"/>
    <property type="molecule type" value="Genomic_DNA"/>
</dbReference>
<evidence type="ECO:0000259" key="4">
    <source>
        <dbReference type="PROSITE" id="PS50949"/>
    </source>
</evidence>
<dbReference type="Gene3D" id="1.10.10.10">
    <property type="entry name" value="Winged helix-like DNA-binding domain superfamily/Winged helix DNA-binding domain"/>
    <property type="match status" value="1"/>
</dbReference>
<dbReference type="SMART" id="SM00866">
    <property type="entry name" value="UTRA"/>
    <property type="match status" value="1"/>
</dbReference>
<evidence type="ECO:0000256" key="3">
    <source>
        <dbReference type="ARBA" id="ARBA00023163"/>
    </source>
</evidence>
<dbReference type="InterPro" id="IPR028978">
    <property type="entry name" value="Chorismate_lyase_/UTRA_dom_sf"/>
</dbReference>
<reference evidence="5" key="1">
    <citation type="submission" date="2024-05" db="EMBL/GenBank/DDBJ databases">
        <title>Whole genome shotgun sequence of Streptomyces hygroscopicus NBRC 113678.</title>
        <authorList>
            <person name="Komaki H."/>
            <person name="Tamura T."/>
        </authorList>
    </citation>
    <scope>NUCLEOTIDE SEQUENCE</scope>
    <source>
        <strain evidence="5">N11-34</strain>
    </source>
</reference>
<comment type="caution">
    <text evidence="5">The sequence shown here is derived from an EMBL/GenBank/DDBJ whole genome shotgun (WGS) entry which is preliminary data.</text>
</comment>
<dbReference type="CDD" id="cd07377">
    <property type="entry name" value="WHTH_GntR"/>
    <property type="match status" value="1"/>
</dbReference>
<dbReference type="PANTHER" id="PTHR44846">
    <property type="entry name" value="MANNOSYL-D-GLYCERATE TRANSPORT/METABOLISM SYSTEM REPRESSOR MNGR-RELATED"/>
    <property type="match status" value="1"/>
</dbReference>
<dbReference type="Pfam" id="PF07702">
    <property type="entry name" value="UTRA"/>
    <property type="match status" value="1"/>
</dbReference>
<dbReference type="PROSITE" id="PS50949">
    <property type="entry name" value="HTH_GNTR"/>
    <property type="match status" value="1"/>
</dbReference>
<sequence length="278" mass="30071">MARQAKHEELRLALLSEMAGAAPHTALPTEREISARHGVSRNTVRQAMNALEAAGHVYRVQGAGTFVSPSVVSKSLTLTSFSEDMRARGLEPGVRLLAAETVRAGRQIAERLDITPGTEVVRVSRLRLADGSPMCLENVHLPADRVPGLLEADLTGSLYAVLRERYQIDIRSAEQIVRAAELGDTEAALLGVPLGSSALHVQRVGLDQRESPVEATTTIYPRRPLRHPLHRAQDAAMTGPHQPPRPATPAAAVPHTYLVSMSVERRSPPVSSRPTARC</sequence>
<dbReference type="Gene3D" id="3.40.1410.10">
    <property type="entry name" value="Chorismate lyase-like"/>
    <property type="match status" value="1"/>
</dbReference>